<proteinExistence type="predicted"/>
<dbReference type="Proteomes" id="UP000295515">
    <property type="component" value="Unassembled WGS sequence"/>
</dbReference>
<evidence type="ECO:0000259" key="2">
    <source>
        <dbReference type="Pfam" id="PF22886"/>
    </source>
</evidence>
<dbReference type="RefSeq" id="WP_066447909.1">
    <property type="nucleotide sequence ID" value="NZ_JANKBF010000009.1"/>
</dbReference>
<protein>
    <submittedName>
        <fullName evidence="3">Uncharacterized protein</fullName>
    </submittedName>
</protein>
<sequence length="286" mass="32763">MGIFKRKLTQEEKDFDAKFDKQIKDIFVLTEDDMGAGKSGKEELWTVSIRTLAYIDLTTQELVERKSILQWLVTERECRTSKKKLGLAKETIYQLKVRESLPYINPYNQKEMEKGKWLKVEEVVKRNCHEPRLDEILKEYQKDVVIHPDGCGELKLDKSLGLFSGSGIFNQQECLIHLDKDEESETANNALHSLKVLLDDSCQWDLKAKQYAAQSLTDLANDWADEEGDDEISEEDFIKRISISEVCVSLDGDFELFYDDGDLFYGHVIIVSGNIESGFEDADIAG</sequence>
<dbReference type="Pfam" id="PF22886">
    <property type="entry name" value="DUF7021"/>
    <property type="match status" value="1"/>
</dbReference>
<name>A0A4R3YN72_9FIRM</name>
<accession>A0A4R3YN72</accession>
<reference evidence="3 4" key="1">
    <citation type="submission" date="2019-03" db="EMBL/GenBank/DDBJ databases">
        <title>Genomic Encyclopedia of Type Strains, Phase IV (KMG-IV): sequencing the most valuable type-strain genomes for metagenomic binning, comparative biology and taxonomic classification.</title>
        <authorList>
            <person name="Goeker M."/>
        </authorList>
    </citation>
    <scope>NUCLEOTIDE SEQUENCE [LARGE SCALE GENOMIC DNA]</scope>
    <source>
        <strain evidence="3 4">DSM 29487</strain>
    </source>
</reference>
<organism evidence="3 4">
    <name type="scientific">Longibaculum muris</name>
    <dbReference type="NCBI Taxonomy" id="1796628"/>
    <lineage>
        <taxon>Bacteria</taxon>
        <taxon>Bacillati</taxon>
        <taxon>Bacillota</taxon>
        <taxon>Erysipelotrichia</taxon>
        <taxon>Erysipelotrichales</taxon>
        <taxon>Coprobacillaceae</taxon>
        <taxon>Longibaculum</taxon>
    </lineage>
</organism>
<dbReference type="InterPro" id="IPR054286">
    <property type="entry name" value="DUF7021"/>
</dbReference>
<keyword evidence="4" id="KW-1185">Reference proteome</keyword>
<dbReference type="InterPro" id="IPR019260">
    <property type="entry name" value="DUF2262"/>
</dbReference>
<evidence type="ECO:0000313" key="4">
    <source>
        <dbReference type="Proteomes" id="UP000295515"/>
    </source>
</evidence>
<dbReference type="EMBL" id="SMCQ01000022">
    <property type="protein sequence ID" value="TCV93776.1"/>
    <property type="molecule type" value="Genomic_DNA"/>
</dbReference>
<feature type="domain" description="DUF7021" evidence="2">
    <location>
        <begin position="11"/>
        <end position="140"/>
    </location>
</feature>
<feature type="domain" description="DUF2262" evidence="1">
    <location>
        <begin position="152"/>
        <end position="284"/>
    </location>
</feature>
<dbReference type="AlphaFoldDB" id="A0A4R3YN72"/>
<gene>
    <name evidence="3" type="ORF">EDD60_12217</name>
</gene>
<dbReference type="Pfam" id="PF10020">
    <property type="entry name" value="DUF2262"/>
    <property type="match status" value="1"/>
</dbReference>
<evidence type="ECO:0000259" key="1">
    <source>
        <dbReference type="Pfam" id="PF10020"/>
    </source>
</evidence>
<dbReference type="GeneID" id="98916273"/>
<comment type="caution">
    <text evidence="3">The sequence shown here is derived from an EMBL/GenBank/DDBJ whole genome shotgun (WGS) entry which is preliminary data.</text>
</comment>
<evidence type="ECO:0000313" key="3">
    <source>
        <dbReference type="EMBL" id="TCV93776.1"/>
    </source>
</evidence>